<dbReference type="AlphaFoldDB" id="A0A2H5XCD8"/>
<accession>A0A2H5XCD8</accession>
<organism evidence="1 2">
    <name type="scientific">Candidatus Fervidibacter japonicus</name>
    <dbReference type="NCBI Taxonomy" id="2035412"/>
    <lineage>
        <taxon>Bacteria</taxon>
        <taxon>Candidatus Fervidibacterota</taxon>
        <taxon>Candidatus Fervidibacter</taxon>
    </lineage>
</organism>
<sequence>MLRHLLPDLTLTAGIVLIVMANVQKLGEFKKHAGA</sequence>
<dbReference type="EMBL" id="BEHT01000015">
    <property type="protein sequence ID" value="GBC98787.1"/>
    <property type="molecule type" value="Genomic_DNA"/>
</dbReference>
<dbReference type="Proteomes" id="UP000236173">
    <property type="component" value="Unassembled WGS sequence"/>
</dbReference>
<reference evidence="2" key="1">
    <citation type="submission" date="2017-09" db="EMBL/GenBank/DDBJ databases">
        <title>Metaegenomics of thermophilic ammonia-oxidizing enrichment culture.</title>
        <authorList>
            <person name="Kato S."/>
            <person name="Suzuki K."/>
        </authorList>
    </citation>
    <scope>NUCLEOTIDE SEQUENCE [LARGE SCALE GENOMIC DNA]</scope>
</reference>
<gene>
    <name evidence="1" type="ORF">HRbin17_01301</name>
</gene>
<proteinExistence type="predicted"/>
<name>A0A2H5XCD8_9BACT</name>
<evidence type="ECO:0000313" key="2">
    <source>
        <dbReference type="Proteomes" id="UP000236173"/>
    </source>
</evidence>
<evidence type="ECO:0000313" key="1">
    <source>
        <dbReference type="EMBL" id="GBC98787.1"/>
    </source>
</evidence>
<comment type="caution">
    <text evidence="1">The sequence shown here is derived from an EMBL/GenBank/DDBJ whole genome shotgun (WGS) entry which is preliminary data.</text>
</comment>
<protein>
    <submittedName>
        <fullName evidence="1">Uncharacterized protein</fullName>
    </submittedName>
</protein>